<keyword evidence="4" id="KW-1185">Reference proteome</keyword>
<dbReference type="PANTHER" id="PTHR46007:SF8">
    <property type="entry name" value="C2H2-TYPE DOMAIN-CONTAINING PROTEIN"/>
    <property type="match status" value="1"/>
</dbReference>
<feature type="transmembrane region" description="Helical" evidence="2">
    <location>
        <begin position="608"/>
        <end position="627"/>
    </location>
</feature>
<feature type="transmembrane region" description="Helical" evidence="2">
    <location>
        <begin position="696"/>
        <end position="719"/>
    </location>
</feature>
<keyword evidence="2" id="KW-0812">Transmembrane</keyword>
<evidence type="ECO:0000313" key="4">
    <source>
        <dbReference type="Proteomes" id="UP000815325"/>
    </source>
</evidence>
<evidence type="ECO:0000256" key="1">
    <source>
        <dbReference type="SAM" id="MobiDB-lite"/>
    </source>
</evidence>
<keyword evidence="2" id="KW-0472">Membrane</keyword>
<proteinExistence type="predicted"/>
<gene>
    <name evidence="3" type="ORF">DUNSADRAFT_17281</name>
</gene>
<dbReference type="Proteomes" id="UP000815325">
    <property type="component" value="Unassembled WGS sequence"/>
</dbReference>
<feature type="region of interest" description="Disordered" evidence="1">
    <location>
        <begin position="105"/>
        <end position="139"/>
    </location>
</feature>
<feature type="compositionally biased region" description="Low complexity" evidence="1">
    <location>
        <begin position="369"/>
        <end position="387"/>
    </location>
</feature>
<dbReference type="EMBL" id="MU070266">
    <property type="protein sequence ID" value="KAF5828654.1"/>
    <property type="molecule type" value="Genomic_DNA"/>
</dbReference>
<comment type="caution">
    <text evidence="3">The sequence shown here is derived from an EMBL/GenBank/DDBJ whole genome shotgun (WGS) entry which is preliminary data.</text>
</comment>
<feature type="transmembrane region" description="Helical" evidence="2">
    <location>
        <begin position="666"/>
        <end position="684"/>
    </location>
</feature>
<evidence type="ECO:0000256" key="2">
    <source>
        <dbReference type="SAM" id="Phobius"/>
    </source>
</evidence>
<name>A0ABQ7G225_DUNSA</name>
<feature type="compositionally biased region" description="Low complexity" evidence="1">
    <location>
        <begin position="110"/>
        <end position="121"/>
    </location>
</feature>
<feature type="region of interest" description="Disordered" evidence="1">
    <location>
        <begin position="180"/>
        <end position="208"/>
    </location>
</feature>
<feature type="compositionally biased region" description="Low complexity" evidence="1">
    <location>
        <begin position="187"/>
        <end position="208"/>
    </location>
</feature>
<feature type="transmembrane region" description="Helical" evidence="2">
    <location>
        <begin position="725"/>
        <end position="743"/>
    </location>
</feature>
<dbReference type="PANTHER" id="PTHR46007">
    <property type="entry name" value="MEDIATOR OF RNA POLYMERASE II TRANSCRIPTION SUBUNIT 12"/>
    <property type="match status" value="1"/>
</dbReference>
<accession>A0ABQ7G225</accession>
<organism evidence="3 4">
    <name type="scientific">Dunaliella salina</name>
    <name type="common">Green alga</name>
    <name type="synonym">Protococcus salinus</name>
    <dbReference type="NCBI Taxonomy" id="3046"/>
    <lineage>
        <taxon>Eukaryota</taxon>
        <taxon>Viridiplantae</taxon>
        <taxon>Chlorophyta</taxon>
        <taxon>core chlorophytes</taxon>
        <taxon>Chlorophyceae</taxon>
        <taxon>CS clade</taxon>
        <taxon>Chlamydomonadales</taxon>
        <taxon>Dunaliellaceae</taxon>
        <taxon>Dunaliella</taxon>
    </lineage>
</organism>
<feature type="region of interest" description="Disordered" evidence="1">
    <location>
        <begin position="366"/>
        <end position="393"/>
    </location>
</feature>
<evidence type="ECO:0000313" key="3">
    <source>
        <dbReference type="EMBL" id="KAF5828654.1"/>
    </source>
</evidence>
<dbReference type="InterPro" id="IPR051647">
    <property type="entry name" value="Mediator_comp_sub12"/>
</dbReference>
<protein>
    <submittedName>
        <fullName evidence="3">Uncharacterized protein</fullName>
    </submittedName>
</protein>
<feature type="transmembrane region" description="Helical" evidence="2">
    <location>
        <begin position="576"/>
        <end position="596"/>
    </location>
</feature>
<reference evidence="3" key="1">
    <citation type="submission" date="2017-08" db="EMBL/GenBank/DDBJ databases">
        <authorList>
            <person name="Polle J.E."/>
            <person name="Barry K."/>
            <person name="Cushman J."/>
            <person name="Schmutz J."/>
            <person name="Tran D."/>
            <person name="Hathwaick L.T."/>
            <person name="Yim W.C."/>
            <person name="Jenkins J."/>
            <person name="Mckie-Krisberg Z.M."/>
            <person name="Prochnik S."/>
            <person name="Lindquist E."/>
            <person name="Dockter R.B."/>
            <person name="Adam C."/>
            <person name="Molina H."/>
            <person name="Bunkerborg J."/>
            <person name="Jin E."/>
            <person name="Buchheim M."/>
            <person name="Magnuson J."/>
        </authorList>
    </citation>
    <scope>NUCLEOTIDE SEQUENCE</scope>
    <source>
        <strain evidence="3">CCAP 19/18</strain>
    </source>
</reference>
<keyword evidence="2" id="KW-1133">Transmembrane helix</keyword>
<sequence>MNPTAELNRDMLAYAFPPVVQQGVPCNLVISVPQGPGAAANDKQQQQFSELGVVLEDEALGCPVLDVQFPIMQPAGTQSIKVMVDPREIGAGHIQLRLAGWRWEEEEAGQEAGAPGGTPAASPSHGWSSSPAAQQHARPPSAVRKLPIICLPMEAAGEVTALFDALVRARLSFCQQQQGQNSYPCETKGPSSSTSSKPQQQQQQHGLQLDVDVQHKVVAQVHQEHINPICSDLATILHDPLPPFHRLKPACDRLIPKLLAHGMGHCHNVVRGWLALMEDEAGGGGSIEGGGGAAAGCSNVVDFLSQARVVGSGQTLGQAMNADLYSYSSTGSQIPSFDEDLDQPSLECYWANLPDSPVSSFPSAFISVQQPQQQQQQQQQQPPQQQPSRLREQRTNISGASFASDDFVLTSLTPEQDQSCSPHLQACIALNHAASAGFQADEDTGFVPVCSAQPHEPCNNGGKPSVRGQPPLTGHLSPVPCHLKRTSSSLKRACSNCSIASSPPAPEQPVPIASTPTPFVQLRTSPFSVLLSGFRGCCDDSGTGYTSGASSAEEREYRDGYEERFSRCWAARHQGLDASALVLTLALMLALLPGSLMVEGQQQRRTSLGLLLLQAIPMLLSGLMLISKQQGLGKHRDRVTVLSRAINAALLAGFCTAPHGQAMPTLLLRLAHTPLLLRAAIVVFQNAYRAVLLKNVILVSLVECLALGWVSVCAGAALMPTLVHAVSLWVVAVLTSAMLDASSRRGFSRALLRGLNPGAVVAHPHPLKGESMHQGDGKGEFQPAGHLFGLSALRRRGSTGTCMHQGCLF</sequence>